<feature type="region of interest" description="Disordered" evidence="1">
    <location>
        <begin position="60"/>
        <end position="90"/>
    </location>
</feature>
<sequence>METKMLRRTVGVKRMDRIRNDAIQQKFVSGKRPGERTKQRWSDALQIDMKATGLLKRRIGKDGVTNQENPRRSWTNAEGGEEEFDVRKVR</sequence>
<evidence type="ECO:0000313" key="4">
    <source>
        <dbReference type="WBParaSite" id="HPBE_0000303701-mRNA-1"/>
    </source>
</evidence>
<evidence type="ECO:0000313" key="3">
    <source>
        <dbReference type="Proteomes" id="UP000050761"/>
    </source>
</evidence>
<dbReference type="AlphaFoldDB" id="A0A183FA45"/>
<organism evidence="3 4">
    <name type="scientific">Heligmosomoides polygyrus</name>
    <name type="common">Parasitic roundworm</name>
    <dbReference type="NCBI Taxonomy" id="6339"/>
    <lineage>
        <taxon>Eukaryota</taxon>
        <taxon>Metazoa</taxon>
        <taxon>Ecdysozoa</taxon>
        <taxon>Nematoda</taxon>
        <taxon>Chromadorea</taxon>
        <taxon>Rhabditida</taxon>
        <taxon>Rhabditina</taxon>
        <taxon>Rhabditomorpha</taxon>
        <taxon>Strongyloidea</taxon>
        <taxon>Heligmosomidae</taxon>
        <taxon>Heligmosomoides</taxon>
    </lineage>
</organism>
<dbReference type="WBParaSite" id="HPBE_0000303701-mRNA-1">
    <property type="protein sequence ID" value="HPBE_0000303701-mRNA-1"/>
    <property type="gene ID" value="HPBE_0000303701"/>
</dbReference>
<evidence type="ECO:0000256" key="1">
    <source>
        <dbReference type="SAM" id="MobiDB-lite"/>
    </source>
</evidence>
<dbReference type="OrthoDB" id="424543at2759"/>
<accession>A0A183FA45</accession>
<dbReference type="Proteomes" id="UP000050761">
    <property type="component" value="Unassembled WGS sequence"/>
</dbReference>
<feature type="compositionally biased region" description="Polar residues" evidence="1">
    <location>
        <begin position="64"/>
        <end position="76"/>
    </location>
</feature>
<reference evidence="2 3" key="1">
    <citation type="submission" date="2018-11" db="EMBL/GenBank/DDBJ databases">
        <authorList>
            <consortium name="Pathogen Informatics"/>
        </authorList>
    </citation>
    <scope>NUCLEOTIDE SEQUENCE [LARGE SCALE GENOMIC DNA]</scope>
</reference>
<evidence type="ECO:0000313" key="2">
    <source>
        <dbReference type="EMBL" id="VDO30377.1"/>
    </source>
</evidence>
<dbReference type="EMBL" id="UZAH01006106">
    <property type="protein sequence ID" value="VDO30377.1"/>
    <property type="molecule type" value="Genomic_DNA"/>
</dbReference>
<name>A0A183FA45_HELPZ</name>
<proteinExistence type="predicted"/>
<protein>
    <submittedName>
        <fullName evidence="4">DUF834 domain-containing protein</fullName>
    </submittedName>
</protein>
<accession>A0A3P7V6W3</accession>
<keyword evidence="3" id="KW-1185">Reference proteome</keyword>
<reference evidence="4" key="2">
    <citation type="submission" date="2019-09" db="UniProtKB">
        <authorList>
            <consortium name="WormBaseParasite"/>
        </authorList>
    </citation>
    <scope>IDENTIFICATION</scope>
</reference>
<gene>
    <name evidence="2" type="ORF">HPBE_LOCUS3037</name>
</gene>